<evidence type="ECO:0000313" key="4">
    <source>
        <dbReference type="Proteomes" id="UP000037904"/>
    </source>
</evidence>
<feature type="region of interest" description="Disordered" evidence="2">
    <location>
        <begin position="454"/>
        <end position="492"/>
    </location>
</feature>
<dbReference type="Gene3D" id="3.40.50.150">
    <property type="entry name" value="Vaccinia Virus protein VP39"/>
    <property type="match status" value="1"/>
</dbReference>
<dbReference type="EMBL" id="JXCE01001149">
    <property type="protein sequence ID" value="KPA35415.1"/>
    <property type="molecule type" value="Genomic_DNA"/>
</dbReference>
<comment type="similarity">
    <text evidence="1">Belongs to the methyltransferase superfamily. LaeA methyltransferase family.</text>
</comment>
<dbReference type="Pfam" id="PF13489">
    <property type="entry name" value="Methyltransf_23"/>
    <property type="match status" value="1"/>
</dbReference>
<dbReference type="PANTHER" id="PTHR43591">
    <property type="entry name" value="METHYLTRANSFERASE"/>
    <property type="match status" value="1"/>
</dbReference>
<evidence type="ECO:0000313" key="3">
    <source>
        <dbReference type="EMBL" id="KPA35415.1"/>
    </source>
</evidence>
<accession>A0A0N0DAJ2</accession>
<gene>
    <name evidence="3" type="ORF">FLAG1_11886</name>
</gene>
<dbReference type="AlphaFoldDB" id="A0A0N0DAJ2"/>
<sequence length="492" mass="53927">MADTPDNGHDSSSVRSAGGGSIDRAMAATRLTASSSSNISNYASSVSSDNQSQSHAHSQNLTGSGSGSGGLPGTPVSRRSGGWDRQTLSPAAAARVRLDDSTNDDYAPHQSSSLRPSSELLSTNDDYAPHQSSSLRPSSELLEDSSDSSDEYVSTYKPLKTASRSKRFFQSMVNKFTKSSVRYGQLPNNQQEQDRNVIQHTVIINVFKGQLQLSPIVPRPKRVLDVGTGGGIWALEFATKHPYCSVLGVDIDPVYPPYTKSNCTFKMMDITQDWNFADGGNFDLIHIRQLGDTNDKQKLIQSAFDNLRPGGWVEFTEWITILQSPNHSLNGTAFRKWNNLLEEGLQSFGTTLRYPEMFKSLLQQAGFEPVIETRNGAPTNACYPGKKLQRIGHLMTQNWLLIIEPLTMPVFTQGLGWTPEQTQALLAEVRREIGNTKYHSFMTLITVCAQKPWDGIPRPSSSTSATASRSESSLAQASRSGTPLPYLGDKPL</sequence>
<feature type="compositionally biased region" description="Acidic residues" evidence="2">
    <location>
        <begin position="141"/>
        <end position="150"/>
    </location>
</feature>
<dbReference type="PANTHER" id="PTHR43591:SF31">
    <property type="entry name" value="LAEA-LIKE, PUTATIVE (AFU_ORTHOLOGUE AFUA_8G01930)-RELATED"/>
    <property type="match status" value="1"/>
</dbReference>
<dbReference type="Proteomes" id="UP000037904">
    <property type="component" value="Unassembled WGS sequence"/>
</dbReference>
<feature type="region of interest" description="Disordered" evidence="2">
    <location>
        <begin position="100"/>
        <end position="152"/>
    </location>
</feature>
<evidence type="ECO:0000256" key="1">
    <source>
        <dbReference type="ARBA" id="ARBA00038158"/>
    </source>
</evidence>
<organism evidence="3 4">
    <name type="scientific">Fusarium langsethiae</name>
    <dbReference type="NCBI Taxonomy" id="179993"/>
    <lineage>
        <taxon>Eukaryota</taxon>
        <taxon>Fungi</taxon>
        <taxon>Dikarya</taxon>
        <taxon>Ascomycota</taxon>
        <taxon>Pezizomycotina</taxon>
        <taxon>Sordariomycetes</taxon>
        <taxon>Hypocreomycetidae</taxon>
        <taxon>Hypocreales</taxon>
        <taxon>Nectriaceae</taxon>
        <taxon>Fusarium</taxon>
    </lineage>
</organism>
<keyword evidence="4" id="KW-1185">Reference proteome</keyword>
<dbReference type="CDD" id="cd02440">
    <property type="entry name" value="AdoMet_MTases"/>
    <property type="match status" value="1"/>
</dbReference>
<comment type="caution">
    <text evidence="3">The sequence shown here is derived from an EMBL/GenBank/DDBJ whole genome shotgun (WGS) entry which is preliminary data.</text>
</comment>
<feature type="compositionally biased region" description="Low complexity" evidence="2">
    <location>
        <begin position="457"/>
        <end position="473"/>
    </location>
</feature>
<dbReference type="SUPFAM" id="SSF53335">
    <property type="entry name" value="S-adenosyl-L-methionine-dependent methyltransferases"/>
    <property type="match status" value="1"/>
</dbReference>
<feature type="region of interest" description="Disordered" evidence="2">
    <location>
        <begin position="1"/>
        <end position="85"/>
    </location>
</feature>
<protein>
    <submittedName>
        <fullName evidence="3">Uncharacterized protein</fullName>
    </submittedName>
</protein>
<reference evidence="3 4" key="1">
    <citation type="submission" date="2015-04" db="EMBL/GenBank/DDBJ databases">
        <title>The draft genome sequence of Fusarium langsethiae, a T-2/HT-2 mycotoxin producer.</title>
        <authorList>
            <person name="Lysoe E."/>
            <person name="Divon H.H."/>
            <person name="Terzi V."/>
            <person name="Orru L."/>
            <person name="Lamontanara A."/>
            <person name="Kolseth A.-K."/>
            <person name="Frandsen R.J."/>
            <person name="Nielsen K."/>
            <person name="Thrane U."/>
        </authorList>
    </citation>
    <scope>NUCLEOTIDE SEQUENCE [LARGE SCALE GENOMIC DNA]</scope>
    <source>
        <strain evidence="3 4">Fl201059</strain>
    </source>
</reference>
<evidence type="ECO:0000256" key="2">
    <source>
        <dbReference type="SAM" id="MobiDB-lite"/>
    </source>
</evidence>
<name>A0A0N0DAJ2_FUSLA</name>
<proteinExistence type="inferred from homology"/>
<dbReference type="GO" id="GO:0008168">
    <property type="term" value="F:methyltransferase activity"/>
    <property type="evidence" value="ECO:0007669"/>
    <property type="project" value="TreeGrafter"/>
</dbReference>
<feature type="compositionally biased region" description="Low complexity" evidence="2">
    <location>
        <begin position="34"/>
        <end position="54"/>
    </location>
</feature>
<feature type="compositionally biased region" description="Low complexity" evidence="2">
    <location>
        <begin position="111"/>
        <end position="122"/>
    </location>
</feature>
<dbReference type="InterPro" id="IPR029063">
    <property type="entry name" value="SAM-dependent_MTases_sf"/>
</dbReference>